<dbReference type="InterPro" id="IPR050312">
    <property type="entry name" value="IolE/XylAMocC-like"/>
</dbReference>
<sequence length="267" mass="30305">MKYGAMNNPLNSIISEIEIISSMGFDYLELTMDAPKAHYSIIKQDQKEIRKTLEKHNMELVCHLPTFVYTADLTESIRRVSLEETLLSVETAKETGARKTVLHPSLISGMGMFAIDTAKKYAFESLEIIVNKADKLGLKLCLENMTPQCRAFFKPDEFEEIFQGFPSLFMTFDTGHANINSKEEKRGVDFINKFKHRLAHVHISDNNGKKDEHLPPGKGTINFQEIISALIKTGYNDTATLEIFTENRRQDLLKTRETIDSIIAGLI</sequence>
<name>A0A975B726_9BACT</name>
<dbReference type="Proteomes" id="UP000663720">
    <property type="component" value="Chromosome"/>
</dbReference>
<dbReference type="Gene3D" id="3.20.20.150">
    <property type="entry name" value="Divalent-metal-dependent TIM barrel enzymes"/>
    <property type="match status" value="1"/>
</dbReference>
<evidence type="ECO:0000313" key="2">
    <source>
        <dbReference type="EMBL" id="QTA80031.1"/>
    </source>
</evidence>
<dbReference type="PANTHER" id="PTHR12110">
    <property type="entry name" value="HYDROXYPYRUVATE ISOMERASE"/>
    <property type="match status" value="1"/>
</dbReference>
<gene>
    <name evidence="2" type="ORF">dnl_23170</name>
</gene>
<dbReference type="InterPro" id="IPR036237">
    <property type="entry name" value="Xyl_isomerase-like_sf"/>
</dbReference>
<dbReference type="AlphaFoldDB" id="A0A975B726"/>
<protein>
    <submittedName>
        <fullName evidence="2">Xylose isormerase domain-containing protein, TIM barrel</fullName>
    </submittedName>
</protein>
<dbReference type="EMBL" id="CP061799">
    <property type="protein sequence ID" value="QTA80031.1"/>
    <property type="molecule type" value="Genomic_DNA"/>
</dbReference>
<dbReference type="KEGG" id="dli:dnl_23170"/>
<organism evidence="2 3">
    <name type="scientific">Desulfonema limicola</name>
    <dbReference type="NCBI Taxonomy" id="45656"/>
    <lineage>
        <taxon>Bacteria</taxon>
        <taxon>Pseudomonadati</taxon>
        <taxon>Thermodesulfobacteriota</taxon>
        <taxon>Desulfobacteria</taxon>
        <taxon>Desulfobacterales</taxon>
        <taxon>Desulfococcaceae</taxon>
        <taxon>Desulfonema</taxon>
    </lineage>
</organism>
<dbReference type="RefSeq" id="WP_207691709.1">
    <property type="nucleotide sequence ID" value="NZ_CP061799.1"/>
</dbReference>
<keyword evidence="3" id="KW-1185">Reference proteome</keyword>
<dbReference type="InterPro" id="IPR013022">
    <property type="entry name" value="Xyl_isomerase-like_TIM-brl"/>
</dbReference>
<accession>A0A975B726</accession>
<dbReference type="Pfam" id="PF01261">
    <property type="entry name" value="AP_endonuc_2"/>
    <property type="match status" value="1"/>
</dbReference>
<feature type="domain" description="Xylose isomerase-like TIM barrel" evidence="1">
    <location>
        <begin position="18"/>
        <end position="259"/>
    </location>
</feature>
<evidence type="ECO:0000313" key="3">
    <source>
        <dbReference type="Proteomes" id="UP000663720"/>
    </source>
</evidence>
<dbReference type="SUPFAM" id="SSF51658">
    <property type="entry name" value="Xylose isomerase-like"/>
    <property type="match status" value="1"/>
</dbReference>
<evidence type="ECO:0000259" key="1">
    <source>
        <dbReference type="Pfam" id="PF01261"/>
    </source>
</evidence>
<dbReference type="PANTHER" id="PTHR12110:SF21">
    <property type="entry name" value="XYLOSE ISOMERASE-LIKE TIM BARREL DOMAIN-CONTAINING PROTEIN"/>
    <property type="match status" value="1"/>
</dbReference>
<reference evidence="2" key="1">
    <citation type="journal article" date="2021" name="Microb. Physiol.">
        <title>Proteogenomic Insights into the Physiology of Marine, Sulfate-Reducing, Filamentous Desulfonema limicola and Desulfonema magnum.</title>
        <authorList>
            <person name="Schnaars V."/>
            <person name="Wohlbrand L."/>
            <person name="Scheve S."/>
            <person name="Hinrichs C."/>
            <person name="Reinhardt R."/>
            <person name="Rabus R."/>
        </authorList>
    </citation>
    <scope>NUCLEOTIDE SEQUENCE</scope>
    <source>
        <strain evidence="2">5ac10</strain>
    </source>
</reference>
<proteinExistence type="predicted"/>